<dbReference type="InterPro" id="IPR011032">
    <property type="entry name" value="GroES-like_sf"/>
</dbReference>
<dbReference type="GO" id="GO:0016491">
    <property type="term" value="F:oxidoreductase activity"/>
    <property type="evidence" value="ECO:0007669"/>
    <property type="project" value="InterPro"/>
</dbReference>
<reference evidence="2" key="1">
    <citation type="submission" date="2021-01" db="EMBL/GenBank/DDBJ databases">
        <authorList>
            <person name="Eckstrom K.M.E."/>
        </authorList>
    </citation>
    <scope>NUCLEOTIDE SEQUENCE</scope>
    <source>
        <strain evidence="2">UVCC 0001</strain>
    </source>
</reference>
<dbReference type="GO" id="GO:0005739">
    <property type="term" value="C:mitochondrion"/>
    <property type="evidence" value="ECO:0007669"/>
    <property type="project" value="TreeGrafter"/>
</dbReference>
<accession>A0AAD9MK64</accession>
<feature type="domain" description="Enoyl reductase (ER)" evidence="1">
    <location>
        <begin position="10"/>
        <end position="317"/>
    </location>
</feature>
<dbReference type="SUPFAM" id="SSF51735">
    <property type="entry name" value="NAD(P)-binding Rossmann-fold domains"/>
    <property type="match status" value="1"/>
</dbReference>
<gene>
    <name evidence="2" type="ORF">QBZ16_001539</name>
</gene>
<organism evidence="2 3">
    <name type="scientific">Prototheca wickerhamii</name>
    <dbReference type="NCBI Taxonomy" id="3111"/>
    <lineage>
        <taxon>Eukaryota</taxon>
        <taxon>Viridiplantae</taxon>
        <taxon>Chlorophyta</taxon>
        <taxon>core chlorophytes</taxon>
        <taxon>Trebouxiophyceae</taxon>
        <taxon>Chlorellales</taxon>
        <taxon>Chlorellaceae</taxon>
        <taxon>Prototheca</taxon>
    </lineage>
</organism>
<dbReference type="InterPro" id="IPR013154">
    <property type="entry name" value="ADH-like_N"/>
</dbReference>
<evidence type="ECO:0000313" key="2">
    <source>
        <dbReference type="EMBL" id="KAK2075798.1"/>
    </source>
</evidence>
<dbReference type="CDD" id="cd05289">
    <property type="entry name" value="MDR_like_2"/>
    <property type="match status" value="1"/>
</dbReference>
<sequence>MKAIVFKKFGPSSVLEFVDDWPVPEPKQGEVLIKQKATGVNPIDPALRTGGGLMGLFTKLPKVPGGDVCGTIDKFGPNTESAFAVGDTVFALSDGWGPVNPVGTYAEYTIAKASDLAKVPAGLGLAEASGVPLPALTAWQALEKANLQSGQRIFITTGAGGVGGHAIQLAKARGLHVTTSCSSRSADYVKQLGADEVFDYTQGKSIAKTFKGRPFDAIIDSRGGKEQYDQRKVLKKGGTFVAILNPGYYRDYGYPGRALEIFNLIQWKARHSLGLGPATEAVMVAPNGEQIAVIAELFESGKIKPLPTEVLPLKDAA</sequence>
<dbReference type="InterPro" id="IPR020843">
    <property type="entry name" value="ER"/>
</dbReference>
<dbReference type="PANTHER" id="PTHR11695">
    <property type="entry name" value="ALCOHOL DEHYDROGENASE RELATED"/>
    <property type="match status" value="1"/>
</dbReference>
<dbReference type="InterPro" id="IPR036291">
    <property type="entry name" value="NAD(P)-bd_dom_sf"/>
</dbReference>
<dbReference type="InterPro" id="IPR050700">
    <property type="entry name" value="YIM1/Zinc_Alcohol_DH_Fams"/>
</dbReference>
<dbReference type="Pfam" id="PF13602">
    <property type="entry name" value="ADH_zinc_N_2"/>
    <property type="match status" value="1"/>
</dbReference>
<name>A0AAD9MK64_PROWI</name>
<dbReference type="Pfam" id="PF08240">
    <property type="entry name" value="ADH_N"/>
    <property type="match status" value="1"/>
</dbReference>
<keyword evidence="3" id="KW-1185">Reference proteome</keyword>
<protein>
    <recommendedName>
        <fullName evidence="1">Enoyl reductase (ER) domain-containing protein</fullName>
    </recommendedName>
</protein>
<dbReference type="AlphaFoldDB" id="A0AAD9MK64"/>
<dbReference type="Gene3D" id="3.40.50.720">
    <property type="entry name" value="NAD(P)-binding Rossmann-like Domain"/>
    <property type="match status" value="1"/>
</dbReference>
<dbReference type="EMBL" id="JASFZW010000013">
    <property type="protein sequence ID" value="KAK2075798.1"/>
    <property type="molecule type" value="Genomic_DNA"/>
</dbReference>
<evidence type="ECO:0000313" key="3">
    <source>
        <dbReference type="Proteomes" id="UP001255856"/>
    </source>
</evidence>
<dbReference type="Proteomes" id="UP001255856">
    <property type="component" value="Unassembled WGS sequence"/>
</dbReference>
<dbReference type="SUPFAM" id="SSF50129">
    <property type="entry name" value="GroES-like"/>
    <property type="match status" value="1"/>
</dbReference>
<comment type="caution">
    <text evidence="2">The sequence shown here is derived from an EMBL/GenBank/DDBJ whole genome shotgun (WGS) entry which is preliminary data.</text>
</comment>
<evidence type="ECO:0000259" key="1">
    <source>
        <dbReference type="SMART" id="SM00829"/>
    </source>
</evidence>
<dbReference type="PANTHER" id="PTHR11695:SF294">
    <property type="entry name" value="RETICULON-4-INTERACTING PROTEIN 1, MITOCHONDRIAL"/>
    <property type="match status" value="1"/>
</dbReference>
<dbReference type="Gene3D" id="3.90.180.10">
    <property type="entry name" value="Medium-chain alcohol dehydrogenases, catalytic domain"/>
    <property type="match status" value="1"/>
</dbReference>
<dbReference type="SMART" id="SM00829">
    <property type="entry name" value="PKS_ER"/>
    <property type="match status" value="1"/>
</dbReference>
<proteinExistence type="predicted"/>